<reference evidence="2" key="2">
    <citation type="submission" date="2022-10" db="EMBL/GenBank/DDBJ databases">
        <authorList>
            <consortium name="ENA_rothamsted_submissions"/>
            <consortium name="culmorum"/>
            <person name="King R."/>
        </authorList>
    </citation>
    <scope>NUCLEOTIDE SEQUENCE</scope>
</reference>
<reference evidence="2" key="1">
    <citation type="submission" date="2022-01" db="EMBL/GenBank/DDBJ databases">
        <authorList>
            <person name="King R."/>
        </authorList>
    </citation>
    <scope>NUCLEOTIDE SEQUENCE</scope>
</reference>
<dbReference type="PANTHER" id="PTHR33173:SF2">
    <property type="entry name" value="MYND-TYPE DOMAIN-CONTAINING PROTEIN"/>
    <property type="match status" value="1"/>
</dbReference>
<proteinExistence type="predicted"/>
<dbReference type="EMBL" id="OU896710">
    <property type="protein sequence ID" value="CAG9820720.1"/>
    <property type="molecule type" value="Genomic_DNA"/>
</dbReference>
<dbReference type="AlphaFoldDB" id="A0A9N9SJQ6"/>
<sequence>MERIEAFHSGHYLNLDGNDYLYKKKSSRNDATYYECSVEGCSARITERGFIINLSVGHHHTANVIDVGLLKFRQELRRRAASENTPLQEIFQEQQRRYPDVVEFVGSYEKNRNLLYRAQKKGTPPVPSNFTELMHSIQNPTKYGVHHEEVQGKYGKYEELLGSTRKYEEVRGSTRKYEEVRGSTRKYKEMADTSQTGNFFKGAEAALNLIIPEIVKNIMIINGYDNEGIIANIDESRLEEMETFARNELHEILKPEDLPKYYGLHSEKPTLFKFISGHKQTILMLANYSRENFTRRRMSTSKNKSKSNNNSESDSCSSNSQTSEILKNIKHAPKLTEENALIWTTLKKWAKERTSSDLWRAVSDRFDDLVVSSSFNKDGDLTCNIECFCGVKTKIQKLSKTQTTPKRWIYANFHKHILQRHIGSNAPPPKTVKNKLITSFLLPNDARDHTLADASQDEARTQTRINIIQYIAIPSTSWSTSSIGITNKDAVSDEIILRENDRIDRESEILSEKLVSDDKPSANLKNALPSISTLNRYLQNKRIPIEEGVMNFAGLLKFLEDNGLPKIVWISEDGTRITGKIQYDARTNKIVGFVLPLKNGMPQTDTYIATSATTIQNYFETGIKATYAYVVMAQPVVSNSPSFCLSMFGTDNKFTAQEVVDRWEYMKRVAEEYGITIAGFSSDGDTRLLKAMRINSSLPLENGEMFEWEWFRMNPDRTDEVYLQDTVHILTKMRTRFLKPGIVLPMGDHSVTVEHLNQLITTMTKDKHLITHSDLKAEDKMNFLSAQKICSILVINNLKTIPNSVDISIVPSLEEQYQKENKAPTST</sequence>
<feature type="compositionally biased region" description="Low complexity" evidence="1">
    <location>
        <begin position="306"/>
        <end position="320"/>
    </location>
</feature>
<feature type="compositionally biased region" description="Basic residues" evidence="1">
    <location>
        <begin position="296"/>
        <end position="305"/>
    </location>
</feature>
<name>A0A9N9SJQ6_PHACE</name>
<gene>
    <name evidence="2" type="ORF">PHAECO_LOCUS7889</name>
</gene>
<organism evidence="2 3">
    <name type="scientific">Phaedon cochleariae</name>
    <name type="common">Mustard beetle</name>
    <dbReference type="NCBI Taxonomy" id="80249"/>
    <lineage>
        <taxon>Eukaryota</taxon>
        <taxon>Metazoa</taxon>
        <taxon>Ecdysozoa</taxon>
        <taxon>Arthropoda</taxon>
        <taxon>Hexapoda</taxon>
        <taxon>Insecta</taxon>
        <taxon>Pterygota</taxon>
        <taxon>Neoptera</taxon>
        <taxon>Endopterygota</taxon>
        <taxon>Coleoptera</taxon>
        <taxon>Polyphaga</taxon>
        <taxon>Cucujiformia</taxon>
        <taxon>Chrysomeloidea</taxon>
        <taxon>Chrysomelidae</taxon>
        <taxon>Chrysomelinae</taxon>
        <taxon>Chrysomelini</taxon>
        <taxon>Phaedon</taxon>
    </lineage>
</organism>
<dbReference type="Gene3D" id="2.20.25.240">
    <property type="match status" value="1"/>
</dbReference>
<evidence type="ECO:0000313" key="2">
    <source>
        <dbReference type="EMBL" id="CAG9820720.1"/>
    </source>
</evidence>
<protein>
    <submittedName>
        <fullName evidence="2">Uncharacterized protein</fullName>
    </submittedName>
</protein>
<accession>A0A9N9SJQ6</accession>
<dbReference type="Proteomes" id="UP001153737">
    <property type="component" value="Chromosome 4"/>
</dbReference>
<evidence type="ECO:0000313" key="3">
    <source>
        <dbReference type="Proteomes" id="UP001153737"/>
    </source>
</evidence>
<dbReference type="OrthoDB" id="10064970at2759"/>
<dbReference type="PANTHER" id="PTHR33173">
    <property type="match status" value="1"/>
</dbReference>
<feature type="region of interest" description="Disordered" evidence="1">
    <location>
        <begin position="296"/>
        <end position="320"/>
    </location>
</feature>
<keyword evidence="3" id="KW-1185">Reference proteome</keyword>
<evidence type="ECO:0000256" key="1">
    <source>
        <dbReference type="SAM" id="MobiDB-lite"/>
    </source>
</evidence>